<accession>A0A2T1DYS2</accession>
<dbReference type="Proteomes" id="UP000239576">
    <property type="component" value="Unassembled WGS sequence"/>
</dbReference>
<evidence type="ECO:0000313" key="1">
    <source>
        <dbReference type="EMBL" id="PSB25632.1"/>
    </source>
</evidence>
<keyword evidence="2" id="KW-1185">Reference proteome</keyword>
<comment type="caution">
    <text evidence="1">The sequence shown here is derived from an EMBL/GenBank/DDBJ whole genome shotgun (WGS) entry which is preliminary data.</text>
</comment>
<proteinExistence type="predicted"/>
<dbReference type="EMBL" id="PVWK01000123">
    <property type="protein sequence ID" value="PSB25632.1"/>
    <property type="molecule type" value="Genomic_DNA"/>
</dbReference>
<gene>
    <name evidence="1" type="ORF">C7B82_22715</name>
</gene>
<reference evidence="2" key="1">
    <citation type="submission" date="2018-02" db="EMBL/GenBank/DDBJ databases">
        <authorList>
            <person name="Moore K."/>
            <person name="Momper L."/>
        </authorList>
    </citation>
    <scope>NUCLEOTIDE SEQUENCE [LARGE SCALE GENOMIC DNA]</scope>
    <source>
        <strain evidence="2">ULC18</strain>
    </source>
</reference>
<organism evidence="1 2">
    <name type="scientific">Stenomitos frigidus ULC18</name>
    <dbReference type="NCBI Taxonomy" id="2107698"/>
    <lineage>
        <taxon>Bacteria</taxon>
        <taxon>Bacillati</taxon>
        <taxon>Cyanobacteriota</taxon>
        <taxon>Cyanophyceae</taxon>
        <taxon>Leptolyngbyales</taxon>
        <taxon>Leptolyngbyaceae</taxon>
        <taxon>Stenomitos</taxon>
    </lineage>
</organism>
<evidence type="ECO:0008006" key="3">
    <source>
        <dbReference type="Google" id="ProtNLM"/>
    </source>
</evidence>
<dbReference type="OrthoDB" id="532838at2"/>
<name>A0A2T1DYS2_9CYAN</name>
<dbReference type="Pfam" id="PF06051">
    <property type="entry name" value="DUF928"/>
    <property type="match status" value="1"/>
</dbReference>
<dbReference type="InterPro" id="IPR010328">
    <property type="entry name" value="DUF928"/>
</dbReference>
<evidence type="ECO:0000313" key="2">
    <source>
        <dbReference type="Proteomes" id="UP000239576"/>
    </source>
</evidence>
<protein>
    <recommendedName>
        <fullName evidence="3">DUF928 domain-containing protein</fullName>
    </recommendedName>
</protein>
<sequence length="247" mass="26944">MNHQVALVLTQRIVTRLAASLVLGLWLVPVLSLAQDSDTAPASGRSSGGRGCGTNTLSVASDVPALILLTPGQQAGKTISTRPTFAWFVRDAASLPIEFRLYEQDNDRFKLVKEIKDDRLRSVPGIMLMSAGGALPELTIGKRYRWQVELVCNPSRPSSNLFAEAVIEVVPLQAGLKTQLAQTRDRVNQAKLYAQANLWYDVLKTAFTPPSSATQLHALRQSLLNSVAIDATECKLLQDSSIHAIQR</sequence>
<dbReference type="AlphaFoldDB" id="A0A2T1DYS2"/>
<reference evidence="1 2" key="2">
    <citation type="submission" date="2018-03" db="EMBL/GenBank/DDBJ databases">
        <title>The ancient ancestry and fast evolution of plastids.</title>
        <authorList>
            <person name="Moore K.R."/>
            <person name="Magnabosco C."/>
            <person name="Momper L."/>
            <person name="Gold D.A."/>
            <person name="Bosak T."/>
            <person name="Fournier G.P."/>
        </authorList>
    </citation>
    <scope>NUCLEOTIDE SEQUENCE [LARGE SCALE GENOMIC DNA]</scope>
    <source>
        <strain evidence="1 2">ULC18</strain>
    </source>
</reference>